<dbReference type="InterPro" id="IPR046373">
    <property type="entry name" value="Acyl-CoA_Oxase/DH_mid-dom_sf"/>
</dbReference>
<keyword evidence="7" id="KW-0560">Oxidoreductase</keyword>
<dbReference type="STRING" id="2769.S0F2R6"/>
<keyword evidence="5 10" id="KW-0274">FAD</keyword>
<evidence type="ECO:0000259" key="16">
    <source>
        <dbReference type="Pfam" id="PF22924"/>
    </source>
</evidence>
<comment type="cofactor">
    <cofactor evidence="1">
        <name>FAD</name>
        <dbReference type="ChEBI" id="CHEBI:57692"/>
    </cofactor>
</comment>
<dbReference type="GO" id="GO:0071949">
    <property type="term" value="F:FAD binding"/>
    <property type="evidence" value="ECO:0007669"/>
    <property type="project" value="InterPro"/>
</dbReference>
<dbReference type="Pfam" id="PF02770">
    <property type="entry name" value="Acyl-CoA_dh_M"/>
    <property type="match status" value="1"/>
</dbReference>
<evidence type="ECO:0000256" key="1">
    <source>
        <dbReference type="ARBA" id="ARBA00001974"/>
    </source>
</evidence>
<evidence type="ECO:0000256" key="11">
    <source>
        <dbReference type="PIRSR" id="PIRSR000168-1"/>
    </source>
</evidence>
<evidence type="ECO:0000313" key="18">
    <source>
        <dbReference type="Proteomes" id="UP000012073"/>
    </source>
</evidence>
<proteinExistence type="inferred from homology"/>
<dbReference type="FunFam" id="1.20.140.10:FF:000007">
    <property type="entry name" value="Acyl-coenzyme A oxidase"/>
    <property type="match status" value="1"/>
</dbReference>
<dbReference type="OMA" id="TIIMAQL"/>
<evidence type="ECO:0000256" key="5">
    <source>
        <dbReference type="ARBA" id="ARBA00022827"/>
    </source>
</evidence>
<dbReference type="InterPro" id="IPR037069">
    <property type="entry name" value="AcylCoA_DH/ox_N_sf"/>
</dbReference>
<dbReference type="OrthoDB" id="538336at2759"/>
<dbReference type="AlphaFoldDB" id="S0F2R6"/>
<dbReference type="InterPro" id="IPR055060">
    <property type="entry name" value="ACOX_C_alpha1"/>
</dbReference>
<keyword evidence="4 10" id="KW-0285">Flavoprotein</keyword>
<comment type="similarity">
    <text evidence="3 10">Belongs to the acyl-CoA oxidase family.</text>
</comment>
<dbReference type="Gramene" id="CDF77396">
    <property type="protein sequence ID" value="CDF77396"/>
    <property type="gene ID" value="CHC_T00009531001"/>
</dbReference>
<dbReference type="InterPro" id="IPR029320">
    <property type="entry name" value="Acyl-CoA_ox_N"/>
</dbReference>
<keyword evidence="6" id="KW-0276">Fatty acid metabolism</keyword>
<dbReference type="FunFam" id="2.40.110.10:FF:000005">
    <property type="entry name" value="Acyl-coenzyme A oxidase"/>
    <property type="match status" value="1"/>
</dbReference>
<keyword evidence="18" id="KW-1185">Reference proteome</keyword>
<dbReference type="GO" id="GO:0055088">
    <property type="term" value="P:lipid homeostasis"/>
    <property type="evidence" value="ECO:0007669"/>
    <property type="project" value="TreeGrafter"/>
</dbReference>
<dbReference type="Pfam" id="PF14749">
    <property type="entry name" value="Acyl-CoA_ox_N"/>
    <property type="match status" value="1"/>
</dbReference>
<evidence type="ECO:0000256" key="12">
    <source>
        <dbReference type="PIRSR" id="PIRSR000168-2"/>
    </source>
</evidence>
<evidence type="ECO:0000256" key="3">
    <source>
        <dbReference type="ARBA" id="ARBA00006288"/>
    </source>
</evidence>
<dbReference type="InterPro" id="IPR002655">
    <property type="entry name" value="Acyl-CoA_oxidase_C"/>
</dbReference>
<dbReference type="EMBL" id="HG001523">
    <property type="protein sequence ID" value="CDF77396.1"/>
    <property type="molecule type" value="Genomic_DNA"/>
</dbReference>
<evidence type="ECO:0000256" key="10">
    <source>
        <dbReference type="PIRNR" id="PIRNR000168"/>
    </source>
</evidence>
<evidence type="ECO:0000256" key="9">
    <source>
        <dbReference type="ARBA" id="ARBA00023140"/>
    </source>
</evidence>
<evidence type="ECO:0000259" key="13">
    <source>
        <dbReference type="Pfam" id="PF01756"/>
    </source>
</evidence>
<gene>
    <name evidence="17" type="ORF">CHC_T00009531001</name>
</gene>
<accession>S0F2R6</accession>
<dbReference type="PANTHER" id="PTHR10909:SF352">
    <property type="entry name" value="ACYL-COENZYME A OXIDASE-LIKE PROTEIN"/>
    <property type="match status" value="1"/>
</dbReference>
<dbReference type="PhylomeDB" id="S0F2R6"/>
<dbReference type="Gene3D" id="1.20.140.10">
    <property type="entry name" value="Butyryl-CoA Dehydrogenase, subunit A, domain 3"/>
    <property type="match status" value="2"/>
</dbReference>
<dbReference type="KEGG" id="ccp:CHC_T00009531001"/>
<dbReference type="Gene3D" id="1.10.540.10">
    <property type="entry name" value="Acyl-CoA dehydrogenase/oxidase, N-terminal domain"/>
    <property type="match status" value="1"/>
</dbReference>
<dbReference type="RefSeq" id="XP_005712270.1">
    <property type="nucleotide sequence ID" value="XM_005712213.1"/>
</dbReference>
<evidence type="ECO:0000256" key="2">
    <source>
        <dbReference type="ARBA" id="ARBA00004275"/>
    </source>
</evidence>
<evidence type="ECO:0000256" key="7">
    <source>
        <dbReference type="ARBA" id="ARBA00023002"/>
    </source>
</evidence>
<keyword evidence="9" id="KW-0576">Peroxisome</keyword>
<feature type="binding site" evidence="12">
    <location>
        <position position="226"/>
    </location>
    <ligand>
        <name>FAD</name>
        <dbReference type="ChEBI" id="CHEBI:57692"/>
    </ligand>
</feature>
<organism evidence="17 18">
    <name type="scientific">Chondrus crispus</name>
    <name type="common">Carrageen Irish moss</name>
    <name type="synonym">Polymorpha crispa</name>
    <dbReference type="NCBI Taxonomy" id="2769"/>
    <lineage>
        <taxon>Eukaryota</taxon>
        <taxon>Rhodophyta</taxon>
        <taxon>Florideophyceae</taxon>
        <taxon>Rhodymeniophycidae</taxon>
        <taxon>Gigartinales</taxon>
        <taxon>Gigartinaceae</taxon>
        <taxon>Chondrus</taxon>
    </lineage>
</organism>
<keyword evidence="8" id="KW-0443">Lipid metabolism</keyword>
<dbReference type="InterPro" id="IPR006091">
    <property type="entry name" value="Acyl-CoA_Oxase/DH_mid-dom"/>
</dbReference>
<name>S0F2R6_CHOCR</name>
<dbReference type="Pfam" id="PF01756">
    <property type="entry name" value="ACOX"/>
    <property type="match status" value="1"/>
</dbReference>
<feature type="domain" description="Acyl-CoA oxidase C-terminal" evidence="13">
    <location>
        <begin position="521"/>
        <end position="656"/>
    </location>
</feature>
<evidence type="ECO:0000256" key="8">
    <source>
        <dbReference type="ARBA" id="ARBA00023098"/>
    </source>
</evidence>
<dbReference type="Gene3D" id="2.40.110.10">
    <property type="entry name" value="Butyryl-CoA Dehydrogenase, subunit A, domain 2"/>
    <property type="match status" value="1"/>
</dbReference>
<feature type="domain" description="Acyl-CoA oxidase C-alpha1" evidence="16">
    <location>
        <begin position="329"/>
        <end position="476"/>
    </location>
</feature>
<dbReference type="GO" id="GO:0005504">
    <property type="term" value="F:fatty acid binding"/>
    <property type="evidence" value="ECO:0007669"/>
    <property type="project" value="TreeGrafter"/>
</dbReference>
<dbReference type="SUPFAM" id="SSF56645">
    <property type="entry name" value="Acyl-CoA dehydrogenase NM domain-like"/>
    <property type="match status" value="1"/>
</dbReference>
<reference evidence="18" key="1">
    <citation type="journal article" date="2013" name="Proc. Natl. Acad. Sci. U.S.A.">
        <title>Genome structure and metabolic features in the red seaweed Chondrus crispus shed light on evolution of the Archaeplastida.</title>
        <authorList>
            <person name="Collen J."/>
            <person name="Porcel B."/>
            <person name="Carre W."/>
            <person name="Ball S.G."/>
            <person name="Chaparro C."/>
            <person name="Tonon T."/>
            <person name="Barbeyron T."/>
            <person name="Michel G."/>
            <person name="Noel B."/>
            <person name="Valentin K."/>
            <person name="Elias M."/>
            <person name="Artiguenave F."/>
            <person name="Arun A."/>
            <person name="Aury J.M."/>
            <person name="Barbosa-Neto J.F."/>
            <person name="Bothwell J.H."/>
            <person name="Bouget F.Y."/>
            <person name="Brillet L."/>
            <person name="Cabello-Hurtado F."/>
            <person name="Capella-Gutierrez S."/>
            <person name="Charrier B."/>
            <person name="Cladiere L."/>
            <person name="Cock J.M."/>
            <person name="Coelho S.M."/>
            <person name="Colleoni C."/>
            <person name="Czjzek M."/>
            <person name="Da Silva C."/>
            <person name="Delage L."/>
            <person name="Denoeud F."/>
            <person name="Deschamps P."/>
            <person name="Dittami S.M."/>
            <person name="Gabaldon T."/>
            <person name="Gachon C.M."/>
            <person name="Groisillier A."/>
            <person name="Herve C."/>
            <person name="Jabbari K."/>
            <person name="Katinka M."/>
            <person name="Kloareg B."/>
            <person name="Kowalczyk N."/>
            <person name="Labadie K."/>
            <person name="Leblanc C."/>
            <person name="Lopez P.J."/>
            <person name="McLachlan D.H."/>
            <person name="Meslet-Cladiere L."/>
            <person name="Moustafa A."/>
            <person name="Nehr Z."/>
            <person name="Nyvall Collen P."/>
            <person name="Panaud O."/>
            <person name="Partensky F."/>
            <person name="Poulain J."/>
            <person name="Rensing S.A."/>
            <person name="Rousvoal S."/>
            <person name="Samson G."/>
            <person name="Symeonidi A."/>
            <person name="Weissenbach J."/>
            <person name="Zambounis A."/>
            <person name="Wincker P."/>
            <person name="Boyen C."/>
        </authorList>
    </citation>
    <scope>NUCLEOTIDE SEQUENCE [LARGE SCALE GENOMIC DNA]</scope>
    <source>
        <strain evidence="18">cv. Stackhouse</strain>
    </source>
</reference>
<evidence type="ECO:0000259" key="14">
    <source>
        <dbReference type="Pfam" id="PF02770"/>
    </source>
</evidence>
<evidence type="ECO:0000259" key="15">
    <source>
        <dbReference type="Pfam" id="PF14749"/>
    </source>
</evidence>
<evidence type="ECO:0000256" key="4">
    <source>
        <dbReference type="ARBA" id="ARBA00022630"/>
    </source>
</evidence>
<feature type="domain" description="Acyl-CoA oxidase/dehydrogenase middle" evidence="14">
    <location>
        <begin position="183"/>
        <end position="292"/>
    </location>
</feature>
<dbReference type="PIRSF" id="PIRSF000168">
    <property type="entry name" value="Acyl-CoA_oxidase"/>
    <property type="match status" value="1"/>
</dbReference>
<dbReference type="InterPro" id="IPR012258">
    <property type="entry name" value="Acyl-CoA_oxidase"/>
</dbReference>
<dbReference type="Proteomes" id="UP000012073">
    <property type="component" value="Unassembled WGS sequence"/>
</dbReference>
<feature type="binding site" evidence="12">
    <location>
        <position position="187"/>
    </location>
    <ligand>
        <name>FAD</name>
        <dbReference type="ChEBI" id="CHEBI:57692"/>
    </ligand>
</feature>
<evidence type="ECO:0000313" key="17">
    <source>
        <dbReference type="EMBL" id="CDF77396.1"/>
    </source>
</evidence>
<dbReference type="GO" id="GO:0003997">
    <property type="term" value="F:acyl-CoA oxidase activity"/>
    <property type="evidence" value="ECO:0007669"/>
    <property type="project" value="InterPro"/>
</dbReference>
<dbReference type="GeneID" id="17319987"/>
<feature type="active site" description="Proton acceptor" evidence="11">
    <location>
        <position position="463"/>
    </location>
</feature>
<dbReference type="GO" id="GO:0033540">
    <property type="term" value="P:fatty acid beta-oxidation using acyl-CoA oxidase"/>
    <property type="evidence" value="ECO:0007669"/>
    <property type="project" value="TreeGrafter"/>
</dbReference>
<feature type="domain" description="Acyl-coenzyme A oxidase N-terminal" evidence="15">
    <location>
        <begin position="72"/>
        <end position="180"/>
    </location>
</feature>
<evidence type="ECO:0000256" key="6">
    <source>
        <dbReference type="ARBA" id="ARBA00022832"/>
    </source>
</evidence>
<dbReference type="PANTHER" id="PTHR10909">
    <property type="entry name" value="ELECTRON TRANSPORT OXIDOREDUCTASE"/>
    <property type="match status" value="1"/>
</dbReference>
<dbReference type="FunFam" id="1.20.140.10:FF:000010">
    <property type="entry name" value="Acyl-coenzyme A oxidase"/>
    <property type="match status" value="1"/>
</dbReference>
<sequence length="672" mass="74667">MNISDATFQRLEAEFNAPSVRNFTSALPNRQWIADAEAQKRNGVNPFPPGVVASRPVFDIKKMRELLDMNNFELRDSFYELFKNPVFFPRYNESLAEQRARTIQRWRLIAKTGVFHKTLQNFTAEGRQRYEATLESVGAMEHSMEIKMGVHYGLFGGTVSMMGDDEQSAKWAPMIENCQMLGCFAMTELGHGSNVKGIQTKAVYDIPSQTFIVNTPCEEAQKYWIGGAFQSARWTALFAQLYVQGVCHGVHPFLVRIRNEDGTTVPGVTIGDCGAKNGLNGVDNGRMWFSNVRVPHDHLLRRHSQVSRDGTFTSNFKSADERFGASLASLSGGRVSVSAGSLVQAKLALSIAIRYGLSRKAFGPPGQEETRLMDYPAYQARLIPPLATTFVMQLVLNHLKAKWERGDLGRELHVWSSGFKALISWHSLQTLQEAREACGGQGYKSENRIGPMKTSHDVALTYEGDNHVLLQAVTKTVFSEFMKGIQSGGNFRGHFAYLKDAEGLKKMNLSGMDPRSAAFALTVMRRREAALFAMLAADLQKRTAAGLTPLKAFNHCAVLVEDAGRAHVELLMVELFHHTLSDLQRRGETELADMLSLCGALHTARTVDEQPVFLRCGAVSVAEAQMMHTNVGRFCGTLRPHVLTLVESFGYPPHLLAPIAFDYVAHNSKGRL</sequence>
<dbReference type="SUPFAM" id="SSF47203">
    <property type="entry name" value="Acyl-CoA dehydrogenase C-terminal domain-like"/>
    <property type="match status" value="2"/>
</dbReference>
<dbReference type="GO" id="GO:0005777">
    <property type="term" value="C:peroxisome"/>
    <property type="evidence" value="ECO:0007669"/>
    <property type="project" value="UniProtKB-SubCell"/>
</dbReference>
<comment type="subcellular location">
    <subcellularLocation>
        <location evidence="2">Peroxisome</location>
    </subcellularLocation>
</comment>
<dbReference type="InterPro" id="IPR036250">
    <property type="entry name" value="AcylCo_DH-like_C"/>
</dbReference>
<dbReference type="Pfam" id="PF22924">
    <property type="entry name" value="ACOX_C_alpha1"/>
    <property type="match status" value="1"/>
</dbReference>
<dbReference type="InterPro" id="IPR009100">
    <property type="entry name" value="AcylCoA_DH/oxidase_NM_dom_sf"/>
</dbReference>
<protein>
    <recommendedName>
        <fullName evidence="10">Acyl-coenzyme A oxidase</fullName>
    </recommendedName>
</protein>